<dbReference type="InterPro" id="IPR012336">
    <property type="entry name" value="Thioredoxin-like_fold"/>
</dbReference>
<dbReference type="AlphaFoldDB" id="A0A1L4D0Q3"/>
<keyword evidence="1" id="KW-0812">Transmembrane</keyword>
<dbReference type="Pfam" id="PF13462">
    <property type="entry name" value="Thioredoxin_4"/>
    <property type="match status" value="1"/>
</dbReference>
<evidence type="ECO:0000259" key="2">
    <source>
        <dbReference type="Pfam" id="PF13462"/>
    </source>
</evidence>
<evidence type="ECO:0000256" key="1">
    <source>
        <dbReference type="SAM" id="Phobius"/>
    </source>
</evidence>
<keyword evidence="4" id="KW-1185">Reference proteome</keyword>
<feature type="domain" description="Thioredoxin-like fold" evidence="2">
    <location>
        <begin position="223"/>
        <end position="363"/>
    </location>
</feature>
<dbReference type="Gene3D" id="3.40.30.10">
    <property type="entry name" value="Glutaredoxin"/>
    <property type="match status" value="1"/>
</dbReference>
<dbReference type="EMBL" id="CP017834">
    <property type="protein sequence ID" value="APJ03779.1"/>
    <property type="molecule type" value="Genomic_DNA"/>
</dbReference>
<sequence length="367" mass="43006">MTIFEVKYMKKFKNLISGVFIGIILSIFIFYIYNIFSNKNLKDQFLGKKLIEVNGKIWYGEALPNEALIDYYNLEGNIDHAEKEFASQIGLRIALANENGVTDFSKGIPSLNELIKIEPISEIELKKYYDFHLKKDGPIVFYGQSFDKIKEQLRFQLNNQKRTDIAEKKLQEYILSNKIKFLLPPFKGPPTDFNFALYPSRGNKNSYITFVNIYDYNDSKSIEVEKKLKNYIKNNSNQIKLISVNYPLVNDLNGSLFSRGEFCTKKIDENQFWNYHDRVFDSIENYKNKLSYEKSEKILINIVKELNMNEEQFVKCLHSPDSVNYVQNLRNKLNSVRGFHEVPSFYVNQRPLSITLNEIDTTLKSLR</sequence>
<keyword evidence="1" id="KW-1133">Transmembrane helix</keyword>
<accession>A0A1L4D0Q3</accession>
<keyword evidence="1" id="KW-0472">Membrane</keyword>
<dbReference type="SUPFAM" id="SSF52833">
    <property type="entry name" value="Thioredoxin-like"/>
    <property type="match status" value="1"/>
</dbReference>
<dbReference type="Proteomes" id="UP000184731">
    <property type="component" value="Chromosome"/>
</dbReference>
<evidence type="ECO:0000313" key="4">
    <source>
        <dbReference type="Proteomes" id="UP000184731"/>
    </source>
</evidence>
<protein>
    <recommendedName>
        <fullName evidence="2">Thioredoxin-like fold domain-containing protein</fullName>
    </recommendedName>
</protein>
<dbReference type="STRING" id="1915309.AXG55_07615"/>
<reference evidence="3 4" key="1">
    <citation type="submission" date="2016-10" db="EMBL/GenBank/DDBJ databases">
        <title>Silvanigrella aquatica sp. nov., isolated from a freshwater lake located in the Black Forest, Germany, description of Silvanigrellaceae fam. nov., Silvanigrellales ord. nov., reclassification of the order Bdellovibrionales in the class Oligoflexia, reclassification of the families Bacteriovoracaceae and Halobacteriovoraceae in the new order Bacteriovoracales ord. nov., and reclassification of the family Pseudobacteriovoracaceae in the order Oligoflexiales.</title>
        <authorList>
            <person name="Hahn M.W."/>
            <person name="Schmidt J."/>
            <person name="Koll U."/>
            <person name="Rohde M."/>
            <person name="Verbag S."/>
            <person name="Pitt A."/>
            <person name="Nakai R."/>
            <person name="Naganuma T."/>
            <person name="Lang E."/>
        </authorList>
    </citation>
    <scope>NUCLEOTIDE SEQUENCE [LARGE SCALE GENOMIC DNA]</scope>
    <source>
        <strain evidence="3 4">MWH-Nonnen-W8red</strain>
    </source>
</reference>
<dbReference type="KEGG" id="saqi:AXG55_07615"/>
<dbReference type="InterPro" id="IPR036249">
    <property type="entry name" value="Thioredoxin-like_sf"/>
</dbReference>
<gene>
    <name evidence="3" type="ORF">AXG55_07615</name>
</gene>
<feature type="transmembrane region" description="Helical" evidence="1">
    <location>
        <begin position="12"/>
        <end position="33"/>
    </location>
</feature>
<proteinExistence type="predicted"/>
<evidence type="ECO:0000313" key="3">
    <source>
        <dbReference type="EMBL" id="APJ03779.1"/>
    </source>
</evidence>
<organism evidence="3 4">
    <name type="scientific">Silvanigrella aquatica</name>
    <dbReference type="NCBI Taxonomy" id="1915309"/>
    <lineage>
        <taxon>Bacteria</taxon>
        <taxon>Pseudomonadati</taxon>
        <taxon>Bdellovibrionota</taxon>
        <taxon>Oligoflexia</taxon>
        <taxon>Silvanigrellales</taxon>
        <taxon>Silvanigrellaceae</taxon>
        <taxon>Silvanigrella</taxon>
    </lineage>
</organism>
<dbReference type="RefSeq" id="WP_148697521.1">
    <property type="nucleotide sequence ID" value="NZ_CP017834.1"/>
</dbReference>
<dbReference type="OrthoDB" id="5290420at2"/>
<name>A0A1L4D0Q3_9BACT</name>